<dbReference type="Pfam" id="PF01565">
    <property type="entry name" value="FAD_binding_4"/>
    <property type="match status" value="1"/>
</dbReference>
<dbReference type="EMBL" id="KZ825253">
    <property type="protein sequence ID" value="PYI13242.1"/>
    <property type="molecule type" value="Genomic_DNA"/>
</dbReference>
<organism evidence="7 8">
    <name type="scientific">Aspergillus violaceofuscus (strain CBS 115571)</name>
    <dbReference type="NCBI Taxonomy" id="1450538"/>
    <lineage>
        <taxon>Eukaryota</taxon>
        <taxon>Fungi</taxon>
        <taxon>Dikarya</taxon>
        <taxon>Ascomycota</taxon>
        <taxon>Pezizomycotina</taxon>
        <taxon>Eurotiomycetes</taxon>
        <taxon>Eurotiomycetidae</taxon>
        <taxon>Eurotiales</taxon>
        <taxon>Aspergillaceae</taxon>
        <taxon>Aspergillus</taxon>
    </lineage>
</organism>
<evidence type="ECO:0000313" key="8">
    <source>
        <dbReference type="Proteomes" id="UP000249829"/>
    </source>
</evidence>
<dbReference type="InterPro" id="IPR016167">
    <property type="entry name" value="FAD-bd_PCMH_sub1"/>
</dbReference>
<proteinExistence type="inferred from homology"/>
<dbReference type="Gene3D" id="3.40.462.20">
    <property type="match status" value="1"/>
</dbReference>
<dbReference type="PANTHER" id="PTHR42973:SF39">
    <property type="entry name" value="FAD-BINDING PCMH-TYPE DOMAIN-CONTAINING PROTEIN"/>
    <property type="match status" value="1"/>
</dbReference>
<dbReference type="InterPro" id="IPR016166">
    <property type="entry name" value="FAD-bd_PCMH"/>
</dbReference>
<keyword evidence="5" id="KW-0560">Oxidoreductase</keyword>
<evidence type="ECO:0000259" key="6">
    <source>
        <dbReference type="PROSITE" id="PS51387"/>
    </source>
</evidence>
<name>A0A2V5GVW2_ASPV1</name>
<dbReference type="STRING" id="1450538.A0A2V5GVW2"/>
<dbReference type="PROSITE" id="PS00862">
    <property type="entry name" value="OX2_COVAL_FAD"/>
    <property type="match status" value="1"/>
</dbReference>
<keyword evidence="3" id="KW-0285">Flavoprotein</keyword>
<gene>
    <name evidence="7" type="ORF">BO99DRAFT_347871</name>
</gene>
<dbReference type="PROSITE" id="PS51387">
    <property type="entry name" value="FAD_PCMH"/>
    <property type="match status" value="1"/>
</dbReference>
<dbReference type="PANTHER" id="PTHR42973">
    <property type="entry name" value="BINDING OXIDOREDUCTASE, PUTATIVE (AFU_ORTHOLOGUE AFUA_1G17690)-RELATED"/>
    <property type="match status" value="1"/>
</dbReference>
<dbReference type="SUPFAM" id="SSF56176">
    <property type="entry name" value="FAD-binding/transporter-associated domain-like"/>
    <property type="match status" value="1"/>
</dbReference>
<accession>A0A2V5GVW2</accession>
<dbReference type="Gene3D" id="3.30.43.10">
    <property type="entry name" value="Uridine Diphospho-n-acetylenolpyruvylglucosamine Reductase, domain 2"/>
    <property type="match status" value="1"/>
</dbReference>
<reference evidence="7 8" key="1">
    <citation type="submission" date="2018-02" db="EMBL/GenBank/DDBJ databases">
        <title>The genomes of Aspergillus section Nigri reveals drivers in fungal speciation.</title>
        <authorList>
            <consortium name="DOE Joint Genome Institute"/>
            <person name="Vesth T.C."/>
            <person name="Nybo J."/>
            <person name="Theobald S."/>
            <person name="Brandl J."/>
            <person name="Frisvad J.C."/>
            <person name="Nielsen K.F."/>
            <person name="Lyhne E.K."/>
            <person name="Kogle M.E."/>
            <person name="Kuo A."/>
            <person name="Riley R."/>
            <person name="Clum A."/>
            <person name="Nolan M."/>
            <person name="Lipzen A."/>
            <person name="Salamov A."/>
            <person name="Henrissat B."/>
            <person name="Wiebenga A."/>
            <person name="De vries R.P."/>
            <person name="Grigoriev I.V."/>
            <person name="Mortensen U.H."/>
            <person name="Andersen M.R."/>
            <person name="Baker S.E."/>
        </authorList>
    </citation>
    <scope>NUCLEOTIDE SEQUENCE [LARGE SCALE GENOMIC DNA]</scope>
    <source>
        <strain evidence="7 8">CBS 115571</strain>
    </source>
</reference>
<evidence type="ECO:0000256" key="4">
    <source>
        <dbReference type="ARBA" id="ARBA00022827"/>
    </source>
</evidence>
<feature type="domain" description="FAD-binding PCMH-type" evidence="6">
    <location>
        <begin position="28"/>
        <end position="199"/>
    </location>
</feature>
<dbReference type="InterPro" id="IPR006093">
    <property type="entry name" value="Oxy_OxRdtase_FAD_BS"/>
</dbReference>
<evidence type="ECO:0000256" key="5">
    <source>
        <dbReference type="ARBA" id="ARBA00023002"/>
    </source>
</evidence>
<evidence type="ECO:0000313" key="7">
    <source>
        <dbReference type="EMBL" id="PYI13242.1"/>
    </source>
</evidence>
<dbReference type="GO" id="GO:0016491">
    <property type="term" value="F:oxidoreductase activity"/>
    <property type="evidence" value="ECO:0007669"/>
    <property type="project" value="UniProtKB-KW"/>
</dbReference>
<keyword evidence="4" id="KW-0274">FAD</keyword>
<evidence type="ECO:0000256" key="1">
    <source>
        <dbReference type="ARBA" id="ARBA00001974"/>
    </source>
</evidence>
<comment type="cofactor">
    <cofactor evidence="1">
        <name>FAD</name>
        <dbReference type="ChEBI" id="CHEBI:57692"/>
    </cofactor>
</comment>
<protein>
    <submittedName>
        <fullName evidence="7">FAD binding domain protein</fullName>
    </submittedName>
</protein>
<evidence type="ECO:0000256" key="3">
    <source>
        <dbReference type="ARBA" id="ARBA00022630"/>
    </source>
</evidence>
<dbReference type="InterPro" id="IPR050416">
    <property type="entry name" value="FAD-linked_Oxidoreductase"/>
</dbReference>
<dbReference type="InterPro" id="IPR016169">
    <property type="entry name" value="FAD-bd_PCMH_sub2"/>
</dbReference>
<keyword evidence="8" id="KW-1185">Reference proteome</keyword>
<comment type="similarity">
    <text evidence="2">Belongs to the oxygen-dependent FAD-linked oxidoreductase family.</text>
</comment>
<evidence type="ECO:0000256" key="2">
    <source>
        <dbReference type="ARBA" id="ARBA00005466"/>
    </source>
</evidence>
<sequence length="442" mass="50330">MDIIWRDTSSAALYEEARLARVFNSRHPYHHPTAIVCARTESDIIEAVQLARKMNLQVAVRSGGHLFPGWSLHDSSLLIDLGDYREVKVDLERKEAWISSGMKSDIDLQLMKDCGLMLGAGHHPGAGIGGYLLQGGLSWNCRNWGWACERVKALDVVTWDGTLVRCSADENRDLFWAGRGAGPCFPGIATRFLVQLLPAPKVIRSSGYIFPKNRYTEAFNWILELTQTLDKDTEIAAVCRYPDGINQICFMVYFITMKDSVSAAKSALLPAQQSRPEGTFQEWFCEEDSLEQEYANEISAYPGDRRWVADNAFIENEVDVAAVLEEICMSLPDKRFVVLWYPLAPQSRRQLSDMAFSLQSDHYVGTYAIYENESDDERCRSWMQETAQKLEPYRIGSFSGETDFRARDVKCWGDKQFERLIQVRQRWDPEGCFCGPLEIVHV</sequence>
<dbReference type="AlphaFoldDB" id="A0A2V5GVW2"/>
<dbReference type="InterPro" id="IPR006094">
    <property type="entry name" value="Oxid_FAD_bind_N"/>
</dbReference>
<dbReference type="Proteomes" id="UP000249829">
    <property type="component" value="Unassembled WGS sequence"/>
</dbReference>
<dbReference type="Gene3D" id="3.30.465.10">
    <property type="match status" value="1"/>
</dbReference>
<dbReference type="OMA" id="WILELTQ"/>
<dbReference type="InterPro" id="IPR036318">
    <property type="entry name" value="FAD-bd_PCMH-like_sf"/>
</dbReference>
<dbReference type="GO" id="GO:0071949">
    <property type="term" value="F:FAD binding"/>
    <property type="evidence" value="ECO:0007669"/>
    <property type="project" value="InterPro"/>
</dbReference>